<dbReference type="Pfam" id="PF01849">
    <property type="entry name" value="NAC"/>
    <property type="match status" value="1"/>
</dbReference>
<evidence type="ECO:0000259" key="3">
    <source>
        <dbReference type="PROSITE" id="PS51151"/>
    </source>
</evidence>
<protein>
    <recommendedName>
        <fullName evidence="2">Nascent polypeptide-associated complex subunit beta</fullName>
    </recommendedName>
</protein>
<accession>I7I854</accession>
<evidence type="ECO:0000256" key="2">
    <source>
        <dbReference type="RuleBase" id="RU361272"/>
    </source>
</evidence>
<reference evidence="4 5" key="1">
    <citation type="journal article" date="2012" name="Nucleic Acids Res.">
        <title>Sequencing of the smallest Apicomplexan genome from the human pathogen Babesia microti.</title>
        <authorList>
            <person name="Cornillot E."/>
            <person name="Hadj-Kaddour K."/>
            <person name="Dassouli A."/>
            <person name="Noel B."/>
            <person name="Ranwez V."/>
            <person name="Vacherie B."/>
            <person name="Augagneur Y."/>
            <person name="Bres V."/>
            <person name="Duclos A."/>
            <person name="Randazzo S."/>
            <person name="Carcy B."/>
            <person name="Debierre-Grockiego F."/>
            <person name="Delbecq S."/>
            <person name="Moubri-Menage K."/>
            <person name="Shams-Eldin H."/>
            <person name="Usmani-Brown S."/>
            <person name="Bringaud F."/>
            <person name="Wincker P."/>
            <person name="Vivares C.P."/>
            <person name="Schwarz R.T."/>
            <person name="Schetters T.P."/>
            <person name="Krause P.J."/>
            <person name="Gorenflot A."/>
            <person name="Berry V."/>
            <person name="Barbe V."/>
            <person name="Ben Mamoun C."/>
        </authorList>
    </citation>
    <scope>NUCLEOTIDE SEQUENCE [LARGE SCALE GENOMIC DNA]</scope>
    <source>
        <strain evidence="4 5">RI</strain>
    </source>
</reference>
<dbReference type="Gene3D" id="2.20.70.30">
    <property type="entry name" value="Nascent polypeptide-associated complex domain"/>
    <property type="match status" value="1"/>
</dbReference>
<dbReference type="PROSITE" id="PS51151">
    <property type="entry name" value="NAC_AB"/>
    <property type="match status" value="1"/>
</dbReference>
<name>I7I854_BABMR</name>
<dbReference type="AlphaFoldDB" id="I7I854"/>
<feature type="domain" description="NAC-A/B" evidence="3">
    <location>
        <begin position="48"/>
        <end position="113"/>
    </location>
</feature>
<dbReference type="Proteomes" id="UP000002899">
    <property type="component" value="Chromosome I"/>
</dbReference>
<proteinExistence type="inferred from homology"/>
<dbReference type="GeneID" id="24423502"/>
<evidence type="ECO:0000313" key="5">
    <source>
        <dbReference type="Proteomes" id="UP000002899"/>
    </source>
</evidence>
<comment type="subunit">
    <text evidence="2">Part of the nascent polypeptide-associated complex (NAC).</text>
</comment>
<organism evidence="4 5">
    <name type="scientific">Babesia microti (strain RI)</name>
    <dbReference type="NCBI Taxonomy" id="1133968"/>
    <lineage>
        <taxon>Eukaryota</taxon>
        <taxon>Sar</taxon>
        <taxon>Alveolata</taxon>
        <taxon>Apicomplexa</taxon>
        <taxon>Aconoidasida</taxon>
        <taxon>Piroplasmida</taxon>
        <taxon>Babesiidae</taxon>
        <taxon>Babesia</taxon>
    </lineage>
</organism>
<gene>
    <name evidence="4" type="ORF">BMR1_01G02150</name>
</gene>
<reference evidence="4 5" key="3">
    <citation type="journal article" date="2016" name="Sci. Rep.">
        <title>Genome-wide diversity and gene expression profiling of Babesia microti isolates identify polymorphic genes that mediate host-pathogen interactions.</title>
        <authorList>
            <person name="Silva J.C."/>
            <person name="Cornillot E."/>
            <person name="McCracken C."/>
            <person name="Usmani-Brown S."/>
            <person name="Dwivedi A."/>
            <person name="Ifeonu O.O."/>
            <person name="Crabtree J."/>
            <person name="Gotia H.T."/>
            <person name="Virji A.Z."/>
            <person name="Reynes C."/>
            <person name="Colinge J."/>
            <person name="Kumar V."/>
            <person name="Lawres L."/>
            <person name="Pazzi J.E."/>
            <person name="Pablo J.V."/>
            <person name="Hung C."/>
            <person name="Brancato J."/>
            <person name="Kumari P."/>
            <person name="Orvis J."/>
            <person name="Tretina K."/>
            <person name="Chibucos M."/>
            <person name="Ott S."/>
            <person name="Sadzewicz L."/>
            <person name="Sengamalay N."/>
            <person name="Shetty A.C."/>
            <person name="Su Q."/>
            <person name="Tallon L."/>
            <person name="Fraser C.M."/>
            <person name="Frutos R."/>
            <person name="Molina D.M."/>
            <person name="Krause P.J."/>
            <person name="Ben Mamoun C."/>
        </authorList>
    </citation>
    <scope>NUCLEOTIDE SEQUENCE [LARGE SCALE GENOMIC DNA]</scope>
    <source>
        <strain evidence="4 5">RI</strain>
    </source>
</reference>
<evidence type="ECO:0000313" key="4">
    <source>
        <dbReference type="EMBL" id="CCF72888.1"/>
    </source>
</evidence>
<comment type="similarity">
    <text evidence="1 2">Belongs to the NAC-beta family.</text>
</comment>
<keyword evidence="2" id="KW-0805">Transcription regulation</keyword>
<dbReference type="EMBL" id="FO082871">
    <property type="protein sequence ID" value="CCF72888.1"/>
    <property type="molecule type" value="Genomic_DNA"/>
</dbReference>
<dbReference type="FunFam" id="2.20.70.30:FF:000001">
    <property type="entry name" value="Transcription factor BTF3 homolog"/>
    <property type="match status" value="1"/>
</dbReference>
<dbReference type="InterPro" id="IPR038187">
    <property type="entry name" value="NAC_A/B_dom_sf"/>
</dbReference>
<dbReference type="InterPro" id="IPR039370">
    <property type="entry name" value="BTF3"/>
</dbReference>
<keyword evidence="2" id="KW-0804">Transcription</keyword>
<keyword evidence="5" id="KW-1185">Reference proteome</keyword>
<evidence type="ECO:0000256" key="1">
    <source>
        <dbReference type="ARBA" id="ARBA00005296"/>
    </source>
</evidence>
<dbReference type="VEuPathDB" id="PiroplasmaDB:BMR1_01G02150"/>
<dbReference type="OMA" id="AGDTYME"/>
<dbReference type="KEGG" id="bmic:BMR1_01G02150"/>
<dbReference type="RefSeq" id="XP_012647497.1">
    <property type="nucleotide sequence ID" value="XM_012792043.1"/>
</dbReference>
<reference evidence="4 5" key="2">
    <citation type="journal article" date="2013" name="PLoS ONE">
        <title>Whole genome mapping and re-organization of the nuclear and mitochondrial genomes of Babesia microti isolates.</title>
        <authorList>
            <person name="Cornillot E."/>
            <person name="Dassouli A."/>
            <person name="Garg A."/>
            <person name="Pachikara N."/>
            <person name="Randazzo S."/>
            <person name="Depoix D."/>
            <person name="Carcy B."/>
            <person name="Delbecq S."/>
            <person name="Frutos R."/>
            <person name="Silva J.C."/>
            <person name="Sutton R."/>
            <person name="Krause P.J."/>
            <person name="Mamoun C.B."/>
        </authorList>
    </citation>
    <scope>NUCLEOTIDE SEQUENCE [LARGE SCALE GENOMIC DNA]</scope>
    <source>
        <strain evidence="4 5">RI</strain>
    </source>
</reference>
<dbReference type="SMART" id="SM01407">
    <property type="entry name" value="NAC"/>
    <property type="match status" value="1"/>
</dbReference>
<dbReference type="OrthoDB" id="8033832at2759"/>
<dbReference type="InterPro" id="IPR002715">
    <property type="entry name" value="Nas_poly-pep-assoc_cplx_dom"/>
</dbReference>
<dbReference type="PANTHER" id="PTHR10351">
    <property type="entry name" value="TRANSCRIPTION FACTOR BTF3 FAMILY MEMBER"/>
    <property type="match status" value="1"/>
</dbReference>
<dbReference type="CDD" id="cd22055">
    <property type="entry name" value="NAC_BTF3"/>
    <property type="match status" value="1"/>
</dbReference>
<sequence length="160" mass="17449">MAVIAGEEITPEMLAARAKLREKLGAIGQQTGGKGTVRRKAKRVFKPIGDDKKMQVILKRLGTANIPGIEEVQMIKDDGNMIHIVNPKIQASPSSNTYVISGNAEEKAISIPQLLDQLNAAGIDYKKHGLDPEVLKQFNGNDNDDIPELVESFEETSINT</sequence>